<gene>
    <name evidence="1" type="ORF">POL72_09050</name>
</gene>
<keyword evidence="2" id="KW-1185">Reference proteome</keyword>
<comment type="caution">
    <text evidence="1">The sequence shown here is derived from an EMBL/GenBank/DDBJ whole genome shotgun (WGS) entry which is preliminary data.</text>
</comment>
<organism evidence="1 2">
    <name type="scientific">Sorangium atrum</name>
    <dbReference type="NCBI Taxonomy" id="2995308"/>
    <lineage>
        <taxon>Bacteria</taxon>
        <taxon>Pseudomonadati</taxon>
        <taxon>Myxococcota</taxon>
        <taxon>Polyangia</taxon>
        <taxon>Polyangiales</taxon>
        <taxon>Polyangiaceae</taxon>
        <taxon>Sorangium</taxon>
    </lineage>
</organism>
<dbReference type="RefSeq" id="WP_272094623.1">
    <property type="nucleotide sequence ID" value="NZ_JAQNDK010000001.1"/>
</dbReference>
<dbReference type="EMBL" id="JAQNDK010000001">
    <property type="protein sequence ID" value="MDC0677875.1"/>
    <property type="molecule type" value="Genomic_DNA"/>
</dbReference>
<dbReference type="Proteomes" id="UP001217485">
    <property type="component" value="Unassembled WGS sequence"/>
</dbReference>
<sequence length="153" mass="17449">MSEQEAAVFARAARDIHPDDVRGNPGRYDKTLVAWAGVLRSYKVSKENDATVLRFDIEHRYFDWIEDSGLQRARYFLSPRGEGAIRAAWSMPLEAFESVSEQIHDGDMFVVYGYPADVRGQIVGLFPTEYVRLIQADLYTDRQLDYGRPDAAP</sequence>
<proteinExistence type="predicted"/>
<evidence type="ECO:0000313" key="2">
    <source>
        <dbReference type="Proteomes" id="UP001217485"/>
    </source>
</evidence>
<accession>A0ABT5BWB1</accession>
<protein>
    <submittedName>
        <fullName evidence="1">Uncharacterized protein</fullName>
    </submittedName>
</protein>
<evidence type="ECO:0000313" key="1">
    <source>
        <dbReference type="EMBL" id="MDC0677875.1"/>
    </source>
</evidence>
<name>A0ABT5BWB1_9BACT</name>
<reference evidence="1 2" key="1">
    <citation type="submission" date="2023-01" db="EMBL/GenBank/DDBJ databases">
        <title>Minimal conservation of predation-associated metabolite biosynthetic gene clusters underscores biosynthetic potential of Myxococcota including descriptions for ten novel species: Archangium lansinium sp. nov., Myxococcus landrumus sp. nov., Nannocystis bai.</title>
        <authorList>
            <person name="Ahearne A."/>
            <person name="Stevens C."/>
            <person name="Dowd S."/>
        </authorList>
    </citation>
    <scope>NUCLEOTIDE SEQUENCE [LARGE SCALE GENOMIC DNA]</scope>
    <source>
        <strain evidence="1 2">WIWO2</strain>
    </source>
</reference>